<sequence length="176" mass="17590">MRFHRLAPVLALALAGCAGPASPSASRAESVTGAPHPVLASPRAGVDLGGVHVVVALQGSRLAVTLTPDRPGFHLYSAALPDGGVDGLGVPTRLRVRHGLTATGALTASVPVRTLHLAALGVDLPVYPDGPVTLTLPVERTAGATGAAEAVVSFGACSADQCLAPVRDQVLPVPQG</sequence>
<gene>
    <name evidence="2" type="ORF">SAMN05414137_114131</name>
</gene>
<dbReference type="PROSITE" id="PS51257">
    <property type="entry name" value="PROKAR_LIPOPROTEIN"/>
    <property type="match status" value="1"/>
</dbReference>
<evidence type="ECO:0008006" key="4">
    <source>
        <dbReference type="Google" id="ProtNLM"/>
    </source>
</evidence>
<reference evidence="3" key="1">
    <citation type="submission" date="2016-10" db="EMBL/GenBank/DDBJ databases">
        <authorList>
            <person name="Varghese N."/>
        </authorList>
    </citation>
    <scope>NUCLEOTIDE SEQUENCE [LARGE SCALE GENOMIC DNA]</scope>
    <source>
        <strain evidence="3">DSM 45096 / BCRC 16803 / CGMCC 4.1857 / CIP 109030 / JCM 12277 / KCTC 19219 / NBRC 100920 / 33214</strain>
    </source>
</reference>
<dbReference type="OrthoDB" id="4232383at2"/>
<dbReference type="AlphaFoldDB" id="A0A1H7TR00"/>
<feature type="chain" id="PRO_5010231196" description="Disulphide bond corrector protein DsbC" evidence="1">
    <location>
        <begin position="28"/>
        <end position="176"/>
    </location>
</feature>
<evidence type="ECO:0000313" key="2">
    <source>
        <dbReference type="EMBL" id="SEL86786.1"/>
    </source>
</evidence>
<dbReference type="RefSeq" id="WP_143094515.1">
    <property type="nucleotide sequence ID" value="NZ_BBPN01000036.1"/>
</dbReference>
<evidence type="ECO:0000313" key="3">
    <source>
        <dbReference type="Proteomes" id="UP000183015"/>
    </source>
</evidence>
<accession>A0A1H7TR00</accession>
<keyword evidence="1" id="KW-0732">Signal</keyword>
<dbReference type="eggNOG" id="ENOG5034B56">
    <property type="taxonomic scope" value="Bacteria"/>
</dbReference>
<keyword evidence="3" id="KW-1185">Reference proteome</keyword>
<proteinExistence type="predicted"/>
<evidence type="ECO:0000256" key="1">
    <source>
        <dbReference type="SAM" id="SignalP"/>
    </source>
</evidence>
<dbReference type="Proteomes" id="UP000183015">
    <property type="component" value="Unassembled WGS sequence"/>
</dbReference>
<protein>
    <recommendedName>
        <fullName evidence="4">Disulphide bond corrector protein DsbC</fullName>
    </recommendedName>
</protein>
<organism evidence="2 3">
    <name type="scientific">Streptacidiphilus jiangxiensis</name>
    <dbReference type="NCBI Taxonomy" id="235985"/>
    <lineage>
        <taxon>Bacteria</taxon>
        <taxon>Bacillati</taxon>
        <taxon>Actinomycetota</taxon>
        <taxon>Actinomycetes</taxon>
        <taxon>Kitasatosporales</taxon>
        <taxon>Streptomycetaceae</taxon>
        <taxon>Streptacidiphilus</taxon>
    </lineage>
</organism>
<feature type="signal peptide" evidence="1">
    <location>
        <begin position="1"/>
        <end position="27"/>
    </location>
</feature>
<name>A0A1H7TR00_STRJI</name>
<dbReference type="EMBL" id="FOAZ01000014">
    <property type="protein sequence ID" value="SEL86786.1"/>
    <property type="molecule type" value="Genomic_DNA"/>
</dbReference>
<dbReference type="STRING" id="235985.SAMN05414137_114131"/>